<dbReference type="RefSeq" id="WP_272145964.1">
    <property type="nucleotide sequence ID" value="NZ_JAQNDM010000002.1"/>
</dbReference>
<evidence type="ECO:0000313" key="5">
    <source>
        <dbReference type="Proteomes" id="UP001221838"/>
    </source>
</evidence>
<keyword evidence="2" id="KW-0472">Membrane</keyword>
<accession>A0ABT5D3I4</accession>
<organism evidence="4 5">
    <name type="scientific">Stigmatella ashevillensis</name>
    <dbReference type="NCBI Taxonomy" id="2995309"/>
    <lineage>
        <taxon>Bacteria</taxon>
        <taxon>Pseudomonadati</taxon>
        <taxon>Myxococcota</taxon>
        <taxon>Myxococcia</taxon>
        <taxon>Myxococcales</taxon>
        <taxon>Cystobacterineae</taxon>
        <taxon>Archangiaceae</taxon>
        <taxon>Stigmatella</taxon>
    </lineage>
</organism>
<evidence type="ECO:0000313" key="4">
    <source>
        <dbReference type="EMBL" id="MDC0707683.1"/>
    </source>
</evidence>
<dbReference type="InterPro" id="IPR011009">
    <property type="entry name" value="Kinase-like_dom_sf"/>
</dbReference>
<dbReference type="InterPro" id="IPR004147">
    <property type="entry name" value="ABC1_dom"/>
</dbReference>
<evidence type="ECO:0000256" key="1">
    <source>
        <dbReference type="ARBA" id="ARBA00009670"/>
    </source>
</evidence>
<feature type="transmembrane region" description="Helical" evidence="2">
    <location>
        <begin position="488"/>
        <end position="509"/>
    </location>
</feature>
<dbReference type="EMBL" id="JAQNDM010000002">
    <property type="protein sequence ID" value="MDC0707683.1"/>
    <property type="molecule type" value="Genomic_DNA"/>
</dbReference>
<dbReference type="PANTHER" id="PTHR10566">
    <property type="entry name" value="CHAPERONE-ACTIVITY OF BC1 COMPLEX CABC1 -RELATED"/>
    <property type="match status" value="1"/>
</dbReference>
<keyword evidence="4" id="KW-0808">Transferase</keyword>
<feature type="domain" description="ABC1 atypical kinase-like" evidence="3">
    <location>
        <begin position="91"/>
        <end position="331"/>
    </location>
</feature>
<comment type="similarity">
    <text evidence="1">Belongs to the protein kinase superfamily. ADCK protein kinase family.</text>
</comment>
<dbReference type="PANTHER" id="PTHR10566:SF113">
    <property type="entry name" value="PROTEIN ACTIVITY OF BC1 COMPLEX KINASE 7, CHLOROPLASTIC"/>
    <property type="match status" value="1"/>
</dbReference>
<keyword evidence="2" id="KW-0812">Transmembrane</keyword>
<dbReference type="Proteomes" id="UP001221838">
    <property type="component" value="Unassembled WGS sequence"/>
</dbReference>
<dbReference type="Pfam" id="PF03109">
    <property type="entry name" value="ABC1"/>
    <property type="match status" value="1"/>
</dbReference>
<evidence type="ECO:0000259" key="3">
    <source>
        <dbReference type="Pfam" id="PF03109"/>
    </source>
</evidence>
<keyword evidence="5" id="KW-1185">Reference proteome</keyword>
<dbReference type="CDD" id="cd05121">
    <property type="entry name" value="ABC1_ADCK3-like"/>
    <property type="match status" value="1"/>
</dbReference>
<gene>
    <name evidence="4" type="ORF">POL68_04310</name>
</gene>
<comment type="caution">
    <text evidence="4">The sequence shown here is derived from an EMBL/GenBank/DDBJ whole genome shotgun (WGS) entry which is preliminary data.</text>
</comment>
<evidence type="ECO:0000256" key="2">
    <source>
        <dbReference type="SAM" id="Phobius"/>
    </source>
</evidence>
<name>A0ABT5D3I4_9BACT</name>
<feature type="transmembrane region" description="Helical" evidence="2">
    <location>
        <begin position="521"/>
        <end position="543"/>
    </location>
</feature>
<keyword evidence="2" id="KW-1133">Transmembrane helix</keyword>
<sequence>MILQDLNRVRQIAVIAAKHGFGELTDGAGLWRMLGRKEKVEVSPEAQRASTARRFRMLLNDLGPTFVKLGQILSTRGDLLPAEYIEELAMLQDQVDPIPLEQVYAQIRESLGRDVPDLFAKIEPVPLAAASIAQVHRAVTLTGEEVVVKVQRPGISERIDSDLTVLRSLARLLEAVVEETGVYTPTGIIDEFDRAIHEELDFINEASNIRAFLANHAERPYLKIPRVYEELSSRRVLTLEFIAGVKISQAQLEQADREVLARHLLDGSFRQLFEDGLFHGDPHPGNLLVLEGNRLALLDFGVVGRLTKPMQETLVMLCLAVALKDSDSVARLLYRVGVADSRANLAGFRNDIEAILGQHLPTTLGEVDAQTLLRDLLDLAVKYRIRIPKEYALLSRASISMEGMLRSLYPEMNILEVALPYAKELLAGRYDPSQLQGGLMRTLLRFQSLATDLPTQLSQILLDLESGKFSVTVRAEQFDRLNENLRSAAVIAFVGLCACGFIVGTFIAFAQKPWMYGNTPVLGIIGVAMSAAFFGAVFTWYLFGGRIRKVSVSRWLKKRK</sequence>
<dbReference type="GO" id="GO:0016301">
    <property type="term" value="F:kinase activity"/>
    <property type="evidence" value="ECO:0007669"/>
    <property type="project" value="UniProtKB-KW"/>
</dbReference>
<dbReference type="SUPFAM" id="SSF56112">
    <property type="entry name" value="Protein kinase-like (PK-like)"/>
    <property type="match status" value="1"/>
</dbReference>
<protein>
    <submittedName>
        <fullName evidence="4">AarF/ABC1/UbiB kinase family protein</fullName>
    </submittedName>
</protein>
<dbReference type="InterPro" id="IPR050154">
    <property type="entry name" value="UbiB_kinase"/>
</dbReference>
<proteinExistence type="inferred from homology"/>
<keyword evidence="4" id="KW-0418">Kinase</keyword>
<reference evidence="4 5" key="1">
    <citation type="submission" date="2022-11" db="EMBL/GenBank/DDBJ databases">
        <title>Minimal conservation of predation-associated metabolite biosynthetic gene clusters underscores biosynthetic potential of Myxococcota including descriptions for ten novel species: Archangium lansinium sp. nov., Myxococcus landrumus sp. nov., Nannocystis bai.</title>
        <authorList>
            <person name="Ahearne A."/>
            <person name="Stevens C."/>
            <person name="Dowd S."/>
        </authorList>
    </citation>
    <scope>NUCLEOTIDE SEQUENCE [LARGE SCALE GENOMIC DNA]</scope>
    <source>
        <strain evidence="4 5">NCWAL01</strain>
    </source>
</reference>